<accession>A0A1I4JC57</accession>
<evidence type="ECO:0000313" key="2">
    <source>
        <dbReference type="Proteomes" id="UP000199470"/>
    </source>
</evidence>
<dbReference type="STRING" id="758825.SAMN02982985_00904"/>
<protein>
    <submittedName>
        <fullName evidence="1">Uncharacterized protein</fullName>
    </submittedName>
</protein>
<reference evidence="1 2" key="1">
    <citation type="submission" date="2016-10" db="EMBL/GenBank/DDBJ databases">
        <authorList>
            <person name="de Groot N.N."/>
        </authorList>
    </citation>
    <scope>NUCLEOTIDE SEQUENCE [LARGE SCALE GENOMIC DNA]</scope>
    <source>
        <strain evidence="1 2">ATCC 43154</strain>
    </source>
</reference>
<proteinExistence type="predicted"/>
<organism evidence="1 2">
    <name type="scientific">Rugamonas rubra</name>
    <dbReference type="NCBI Taxonomy" id="758825"/>
    <lineage>
        <taxon>Bacteria</taxon>
        <taxon>Pseudomonadati</taxon>
        <taxon>Pseudomonadota</taxon>
        <taxon>Betaproteobacteria</taxon>
        <taxon>Burkholderiales</taxon>
        <taxon>Oxalobacteraceae</taxon>
        <taxon>Telluria group</taxon>
        <taxon>Rugamonas</taxon>
    </lineage>
</organism>
<sequence length="1224" mass="136600">MPSLLTQTRKQLSELNSPDEFEALATAVLREADPAYASLLHVGTNVNGRTVRSPVDGIDIRIHRGARRLLLVQHTITARNGLRRKWLDEKEGDIAKAKIIFGQEVSRGTVLDATLVLTSTFDPDEKLIRDVHAAAGEGMRVDLWPASRIADFLDRNPEGQWLRKEQFGTEAVRISASQARAISRQSLDGYLPLVERGDTVPRLLGTALAEFTCQSRGAGFVIGESGLGKSTALRRLGDEWFAQGGIAIVLAHECIEQAATIEQATALGLRHWAPALDLGCGHAALALATPDQPILLIVEDVNRSTNPRRIIERLVGWSVAINSVTNGDALARQWRILCPVWRGNAGLADKELGKRVLRNSFMVDRFERTEAVEAVRTRALGAGVEFTALQCNDLATALGDDPLLIGLNSDWSAPSPQGAIQSYLAANINEAADDGLLSSDLQYALDELAERMVEARTIYPTWHQIRRWLADEGDTLAAIRRLISQGRILRLDTSSNDELLVYRHDRVRDYLLTQAMKRLIGSDRLTTELWTEPFYAALIGGALEVLPETVISEAANRNPVALFAALQSTSLNEGHRRRLVEAAEGWIVSSGFDVEAARQQRHHAMQYLARTDAAFAADLAQRFPFSFLRLEALVRNGNVEAGATLCANSEPGVNDAWRDRIISHALSRHANFVPDLAELIRNGNFSPKLLEGALNLAGEIGDSTLCDALAAHWARGDGTSLSVGWLWAALRCCPPIDHPLAGTLCDIWAELPTKVKQSAGEPDHNPRWDIAGYELPWAFSRKAESSTIAFLVARAKRDRKLNHVLNSILLRIDTPDAVLYSVQQGAKIYRRTELNGGVNLFAQDLERTWSPEQHGRALSARSRTAVERIWRNRRINRFERKTAFLIWCQTPTRDDLADLATLEVDPVLADAALRTRLAAGDQLAVPLLKQRIWSTERGQYWWFHARRVGLINLHEDVQHYLDKHRADPSVADTYVDRTLAELLMEENNEFATQTIVGNWNRIKTSPSFIHAALYLATEETVALARSAISNSATPEKILEHIDRHWGIRTTGRAGVIDLAQLKALEPYYAQMRQMERGDMLIGSFFDAANGLDALSWREKHLDPLIASTDRRHCTSDKQTLFASLDGETKSYLKYDRHWFSIDQWFERREEELWKRSSLLTIVGEWASSRANETAVALLCEALLYFGERRDIALFSSLLPALRETCADMIANCVYDVRRRSLSST</sequence>
<name>A0A1I4JC57_9BURK</name>
<dbReference type="OrthoDB" id="9147290at2"/>
<dbReference type="EMBL" id="FOTW01000006">
    <property type="protein sequence ID" value="SFL63847.1"/>
    <property type="molecule type" value="Genomic_DNA"/>
</dbReference>
<evidence type="ECO:0000313" key="1">
    <source>
        <dbReference type="EMBL" id="SFL63847.1"/>
    </source>
</evidence>
<gene>
    <name evidence="1" type="ORF">SAMN02982985_00904</name>
</gene>
<keyword evidence="2" id="KW-1185">Reference proteome</keyword>
<dbReference type="Proteomes" id="UP000199470">
    <property type="component" value="Unassembled WGS sequence"/>
</dbReference>
<dbReference type="AlphaFoldDB" id="A0A1I4JC57"/>
<dbReference type="RefSeq" id="WP_139236298.1">
    <property type="nucleotide sequence ID" value="NZ_FOTW01000006.1"/>
</dbReference>